<dbReference type="PANTHER" id="PTHR43490:SF135">
    <property type="entry name" value="OS02G0640800 PROTEIN"/>
    <property type="match status" value="1"/>
</dbReference>
<organism evidence="5 6">
    <name type="scientific">Helianthus annuus</name>
    <name type="common">Common sunflower</name>
    <dbReference type="NCBI Taxonomy" id="4232"/>
    <lineage>
        <taxon>Eukaryota</taxon>
        <taxon>Viridiplantae</taxon>
        <taxon>Streptophyta</taxon>
        <taxon>Embryophyta</taxon>
        <taxon>Tracheophyta</taxon>
        <taxon>Spermatophyta</taxon>
        <taxon>Magnoliopsida</taxon>
        <taxon>eudicotyledons</taxon>
        <taxon>Gunneridae</taxon>
        <taxon>Pentapetalae</taxon>
        <taxon>asterids</taxon>
        <taxon>campanulids</taxon>
        <taxon>Asterales</taxon>
        <taxon>Asteraceae</taxon>
        <taxon>Asteroideae</taxon>
        <taxon>Heliantheae alliance</taxon>
        <taxon>Heliantheae</taxon>
        <taxon>Helianthus</taxon>
    </lineage>
</organism>
<gene>
    <name evidence="5" type="ORF">HannXRQ_Chr16g0530391</name>
    <name evidence="4" type="ORF">HanXRQr2_Chr16g0775401</name>
</gene>
<evidence type="ECO:0000256" key="3">
    <source>
        <dbReference type="ARBA" id="ARBA00023002"/>
    </source>
</evidence>
<evidence type="ECO:0000313" key="4">
    <source>
        <dbReference type="EMBL" id="KAF5762324.1"/>
    </source>
</evidence>
<evidence type="ECO:0000256" key="2">
    <source>
        <dbReference type="ARBA" id="ARBA00022857"/>
    </source>
</evidence>
<proteinExistence type="inferred from homology"/>
<evidence type="ECO:0000313" key="6">
    <source>
        <dbReference type="Proteomes" id="UP000215914"/>
    </source>
</evidence>
<reference evidence="4" key="3">
    <citation type="submission" date="2020-06" db="EMBL/GenBank/DDBJ databases">
        <title>Helianthus annuus Genome sequencing and assembly Release 2.</title>
        <authorList>
            <person name="Gouzy J."/>
            <person name="Langlade N."/>
            <person name="Munos S."/>
        </authorList>
    </citation>
    <scope>NUCLEOTIDE SEQUENCE</scope>
    <source>
        <tissue evidence="4">Leaves</tissue>
    </source>
</reference>
<sequence length="120" mass="13701">MVEECLKTNYYGTKRVTKTLVPLLQLSKSSRIVNITSNFGRLSSREELDDIDNLTEERIDEIIQLFLRDSKADKFRENGWPLAPSSAYIVSKAVMNAYKKTNGKKVSKHDSCELRPSRAC</sequence>
<keyword evidence="6" id="KW-1185">Reference proteome</keyword>
<dbReference type="STRING" id="4232.A0A251S3B6"/>
<accession>A0A251S3B6</accession>
<dbReference type="EC" id="1.1.1.208" evidence="4"/>
<dbReference type="SUPFAM" id="SSF51735">
    <property type="entry name" value="NAD(P)-binding Rossmann-fold domains"/>
    <property type="match status" value="1"/>
</dbReference>
<dbReference type="AlphaFoldDB" id="A0A251S3B6"/>
<dbReference type="Gene3D" id="3.40.50.720">
    <property type="entry name" value="NAD(P)-binding Rossmann-like Domain"/>
    <property type="match status" value="1"/>
</dbReference>
<dbReference type="EMBL" id="CM007905">
    <property type="protein sequence ID" value="OTF93210.1"/>
    <property type="molecule type" value="Genomic_DNA"/>
</dbReference>
<reference evidence="4 6" key="1">
    <citation type="journal article" date="2017" name="Nature">
        <title>The sunflower genome provides insights into oil metabolism, flowering and Asterid evolution.</title>
        <authorList>
            <person name="Badouin H."/>
            <person name="Gouzy J."/>
            <person name="Grassa C.J."/>
            <person name="Murat F."/>
            <person name="Staton S.E."/>
            <person name="Cottret L."/>
            <person name="Lelandais-Briere C."/>
            <person name="Owens G.L."/>
            <person name="Carrere S."/>
            <person name="Mayjonade B."/>
            <person name="Legrand L."/>
            <person name="Gill N."/>
            <person name="Kane N.C."/>
            <person name="Bowers J.E."/>
            <person name="Hubner S."/>
            <person name="Bellec A."/>
            <person name="Berard A."/>
            <person name="Berges H."/>
            <person name="Blanchet N."/>
            <person name="Boniface M.C."/>
            <person name="Brunel D."/>
            <person name="Catrice O."/>
            <person name="Chaidir N."/>
            <person name="Claudel C."/>
            <person name="Donnadieu C."/>
            <person name="Faraut T."/>
            <person name="Fievet G."/>
            <person name="Helmstetter N."/>
            <person name="King M."/>
            <person name="Knapp S.J."/>
            <person name="Lai Z."/>
            <person name="Le Paslier M.C."/>
            <person name="Lippi Y."/>
            <person name="Lorenzon L."/>
            <person name="Mandel J.R."/>
            <person name="Marage G."/>
            <person name="Marchand G."/>
            <person name="Marquand E."/>
            <person name="Bret-Mestries E."/>
            <person name="Morien E."/>
            <person name="Nambeesan S."/>
            <person name="Nguyen T."/>
            <person name="Pegot-Espagnet P."/>
            <person name="Pouilly N."/>
            <person name="Raftis F."/>
            <person name="Sallet E."/>
            <person name="Schiex T."/>
            <person name="Thomas J."/>
            <person name="Vandecasteele C."/>
            <person name="Vares D."/>
            <person name="Vear F."/>
            <person name="Vautrin S."/>
            <person name="Crespi M."/>
            <person name="Mangin B."/>
            <person name="Burke J.M."/>
            <person name="Salse J."/>
            <person name="Munos S."/>
            <person name="Vincourt P."/>
            <person name="Rieseberg L.H."/>
            <person name="Langlade N.B."/>
        </authorList>
    </citation>
    <scope>NUCLEOTIDE SEQUENCE [LARGE SCALE GENOMIC DNA]</scope>
    <source>
        <strain evidence="6">cv. SF193</strain>
        <tissue evidence="4">Leaves</tissue>
    </source>
</reference>
<dbReference type="EMBL" id="MNCJ02000331">
    <property type="protein sequence ID" value="KAF5762324.1"/>
    <property type="molecule type" value="Genomic_DNA"/>
</dbReference>
<dbReference type="InterPro" id="IPR036291">
    <property type="entry name" value="NAD(P)-bd_dom_sf"/>
</dbReference>
<dbReference type="Gramene" id="mRNA:HanXRQr2_Chr16g0775401">
    <property type="protein sequence ID" value="mRNA:HanXRQr2_Chr16g0775401"/>
    <property type="gene ID" value="HanXRQr2_Chr16g0775401"/>
</dbReference>
<reference evidence="5" key="2">
    <citation type="submission" date="2017-02" db="EMBL/GenBank/DDBJ databases">
        <title>Sunflower complete genome.</title>
        <authorList>
            <person name="Langlade N."/>
            <person name="Munos S."/>
        </authorList>
    </citation>
    <scope>NUCLEOTIDE SEQUENCE [LARGE SCALE GENOMIC DNA]</scope>
    <source>
        <tissue evidence="5">Leaves</tissue>
    </source>
</reference>
<keyword evidence="3 4" id="KW-0560">Oxidoreductase</keyword>
<dbReference type="PANTHER" id="PTHR43490">
    <property type="entry name" value="(+)-NEOMENTHOL DEHYDROGENASE"/>
    <property type="match status" value="1"/>
</dbReference>
<dbReference type="GO" id="GO:0047501">
    <property type="term" value="F:(+)-neomenthol dehydrogenase activity"/>
    <property type="evidence" value="ECO:0007669"/>
    <property type="project" value="UniProtKB-EC"/>
</dbReference>
<comment type="similarity">
    <text evidence="1">Belongs to the short-chain dehydrogenases/reductases (SDR) family.</text>
</comment>
<keyword evidence="2" id="KW-0521">NADP</keyword>
<dbReference type="OMA" id="SKHDSCE"/>
<evidence type="ECO:0000256" key="1">
    <source>
        <dbReference type="ARBA" id="ARBA00006484"/>
    </source>
</evidence>
<evidence type="ECO:0000313" key="5">
    <source>
        <dbReference type="EMBL" id="OTF93210.1"/>
    </source>
</evidence>
<name>A0A251S3B6_HELAN</name>
<dbReference type="Proteomes" id="UP000215914">
    <property type="component" value="Chromosome 16"/>
</dbReference>
<dbReference type="InParanoid" id="A0A251S3B6"/>
<protein>
    <submittedName>
        <fullName evidence="4">(+)-neomenthol dehydrogenase</fullName>
        <ecNumber evidence="4">1.1.1.208</ecNumber>
    </submittedName>
    <submittedName>
        <fullName evidence="5">Putative NAD(P)-binding domain-containing protein</fullName>
    </submittedName>
</protein>